<comment type="caution">
    <text evidence="6">The sequence shown here is derived from an EMBL/GenBank/DDBJ whole genome shotgun (WGS) entry which is preliminary data.</text>
</comment>
<keyword evidence="3" id="KW-0597">Phosphoprotein</keyword>
<sequence length="238" mass="28037">MKCVIIDDELPAREELKYFINNFGNIKITGEFDNATEALKYIENQQIDVVFLDINMPKLDGMTFGKLLKKINKNVIIIFITAYRQYAVEAFELEAFDYLLKPYSEERIINTLNKLSKIEIKESCSLKNNLNKITLWRAGKMKVISISDICFCEAMERETYVYTETDEYVCNISISEMYKKLEEENFFKSHRSYIVNLNKIIEITPWFNSTYMIKVRGRKEDIPVSRNNTIKFKQIMGI</sequence>
<dbReference type="SUPFAM" id="SSF52172">
    <property type="entry name" value="CheY-like"/>
    <property type="match status" value="1"/>
</dbReference>
<dbReference type="RefSeq" id="WP_307356369.1">
    <property type="nucleotide sequence ID" value="NZ_BAAACJ010000031.1"/>
</dbReference>
<feature type="domain" description="HTH LytTR-type" evidence="5">
    <location>
        <begin position="133"/>
        <end position="238"/>
    </location>
</feature>
<dbReference type="SMART" id="SM00448">
    <property type="entry name" value="REC"/>
    <property type="match status" value="1"/>
</dbReference>
<evidence type="ECO:0000313" key="7">
    <source>
        <dbReference type="Proteomes" id="UP001224418"/>
    </source>
</evidence>
<dbReference type="PANTHER" id="PTHR37299">
    <property type="entry name" value="TRANSCRIPTIONAL REGULATOR-RELATED"/>
    <property type="match status" value="1"/>
</dbReference>
<dbReference type="Gene3D" id="3.40.50.2300">
    <property type="match status" value="1"/>
</dbReference>
<dbReference type="PROSITE" id="PS50110">
    <property type="entry name" value="RESPONSE_REGULATORY"/>
    <property type="match status" value="1"/>
</dbReference>
<dbReference type="InterPro" id="IPR001789">
    <property type="entry name" value="Sig_transdc_resp-reg_receiver"/>
</dbReference>
<dbReference type="InterPro" id="IPR046947">
    <property type="entry name" value="LytR-like"/>
</dbReference>
<evidence type="ECO:0000256" key="2">
    <source>
        <dbReference type="ARBA" id="ARBA00024867"/>
    </source>
</evidence>
<dbReference type="Gene3D" id="2.40.50.40">
    <property type="match status" value="1"/>
</dbReference>
<gene>
    <name evidence="6" type="ORF">QOZ93_002148</name>
</gene>
<reference evidence="6 7" key="1">
    <citation type="submission" date="2023-07" db="EMBL/GenBank/DDBJ databases">
        <title>Genomic Encyclopedia of Type Strains, Phase IV (KMG-IV): sequencing the most valuable type-strain genomes for metagenomic binning, comparative biology and taxonomic classification.</title>
        <authorList>
            <person name="Goeker M."/>
        </authorList>
    </citation>
    <scope>NUCLEOTIDE SEQUENCE [LARGE SCALE GENOMIC DNA]</scope>
    <source>
        <strain evidence="6 7">DSM 1400</strain>
    </source>
</reference>
<dbReference type="InterPro" id="IPR011006">
    <property type="entry name" value="CheY-like_superfamily"/>
</dbReference>
<dbReference type="SMART" id="SM00850">
    <property type="entry name" value="LytTR"/>
    <property type="match status" value="1"/>
</dbReference>
<protein>
    <recommendedName>
        <fullName evidence="1">Stage 0 sporulation protein A homolog</fullName>
    </recommendedName>
</protein>
<feature type="domain" description="Response regulatory" evidence="4">
    <location>
        <begin position="2"/>
        <end position="116"/>
    </location>
</feature>
<dbReference type="CDD" id="cd17532">
    <property type="entry name" value="REC_LytTR_AlgR-like"/>
    <property type="match status" value="1"/>
</dbReference>
<dbReference type="Gene3D" id="2.20.25.10">
    <property type="match status" value="1"/>
</dbReference>
<comment type="function">
    <text evidence="2">May play the central regulatory role in sporulation. It may be an element of the effector pathway responsible for the activation of sporulation genes in response to nutritional stress. Spo0A may act in concert with spo0H (a sigma factor) to control the expression of some genes that are critical to the sporulation process.</text>
</comment>
<dbReference type="Proteomes" id="UP001224418">
    <property type="component" value="Unassembled WGS sequence"/>
</dbReference>
<name>A0ABU0JVE4_HATLI</name>
<evidence type="ECO:0000256" key="1">
    <source>
        <dbReference type="ARBA" id="ARBA00018672"/>
    </source>
</evidence>
<dbReference type="EMBL" id="JAUSWN010000018">
    <property type="protein sequence ID" value="MDQ0480400.1"/>
    <property type="molecule type" value="Genomic_DNA"/>
</dbReference>
<feature type="modified residue" description="4-aspartylphosphate" evidence="3">
    <location>
        <position position="53"/>
    </location>
</feature>
<dbReference type="PROSITE" id="PS50930">
    <property type="entry name" value="HTH_LYTTR"/>
    <property type="match status" value="1"/>
</dbReference>
<dbReference type="InterPro" id="IPR007492">
    <property type="entry name" value="LytTR_DNA-bd_dom"/>
</dbReference>
<evidence type="ECO:0000259" key="4">
    <source>
        <dbReference type="PROSITE" id="PS50110"/>
    </source>
</evidence>
<keyword evidence="7" id="KW-1185">Reference proteome</keyword>
<dbReference type="Pfam" id="PF00072">
    <property type="entry name" value="Response_reg"/>
    <property type="match status" value="1"/>
</dbReference>
<evidence type="ECO:0000259" key="5">
    <source>
        <dbReference type="PROSITE" id="PS50930"/>
    </source>
</evidence>
<proteinExistence type="predicted"/>
<dbReference type="Pfam" id="PF04397">
    <property type="entry name" value="LytTR"/>
    <property type="match status" value="1"/>
</dbReference>
<evidence type="ECO:0000256" key="3">
    <source>
        <dbReference type="PROSITE-ProRule" id="PRU00169"/>
    </source>
</evidence>
<evidence type="ECO:0000313" key="6">
    <source>
        <dbReference type="EMBL" id="MDQ0480400.1"/>
    </source>
</evidence>
<dbReference type="PANTHER" id="PTHR37299:SF1">
    <property type="entry name" value="STAGE 0 SPORULATION PROTEIN A HOMOLOG"/>
    <property type="match status" value="1"/>
</dbReference>
<organism evidence="6 7">
    <name type="scientific">Hathewaya limosa</name>
    <name type="common">Clostridium limosum</name>
    <dbReference type="NCBI Taxonomy" id="1536"/>
    <lineage>
        <taxon>Bacteria</taxon>
        <taxon>Bacillati</taxon>
        <taxon>Bacillota</taxon>
        <taxon>Clostridia</taxon>
        <taxon>Eubacteriales</taxon>
        <taxon>Clostridiaceae</taxon>
        <taxon>Hathewaya</taxon>
    </lineage>
</organism>
<accession>A0ABU0JVE4</accession>